<reference evidence="2 3" key="1">
    <citation type="journal article" date="2015" name="MBio">
        <title>Enzymatic Degradation of Phenazines Can Generate Energy and Protect Sensitive Organisms from Toxicity.</title>
        <authorList>
            <person name="Costa K.C."/>
            <person name="Bergkessel M."/>
            <person name="Saunders S."/>
            <person name="Korlach J."/>
            <person name="Newman D.K."/>
        </authorList>
    </citation>
    <scope>NUCLEOTIDE SEQUENCE [LARGE SCALE GENOMIC DNA]</scope>
    <source>
        <strain evidence="2 3">CT6</strain>
    </source>
</reference>
<organism evidence="2 3">
    <name type="scientific">Mycolicibacterium fortuitum</name>
    <name type="common">Mycobacterium fortuitum</name>
    <dbReference type="NCBI Taxonomy" id="1766"/>
    <lineage>
        <taxon>Bacteria</taxon>
        <taxon>Bacillati</taxon>
        <taxon>Actinomycetota</taxon>
        <taxon>Actinomycetes</taxon>
        <taxon>Mycobacteriales</taxon>
        <taxon>Mycobacteriaceae</taxon>
        <taxon>Mycolicibacterium</taxon>
    </lineage>
</organism>
<dbReference type="AlphaFoldDB" id="A0A0N9X7K8"/>
<feature type="region of interest" description="Disordered" evidence="1">
    <location>
        <begin position="1"/>
        <end position="48"/>
    </location>
</feature>
<dbReference type="KEGG" id="mft:XA26_05090"/>
<dbReference type="PATRIC" id="fig|1766.6.peg.501"/>
<keyword evidence="3" id="KW-1185">Reference proteome</keyword>
<protein>
    <submittedName>
        <fullName evidence="2">Uncharacterized protein</fullName>
    </submittedName>
</protein>
<evidence type="ECO:0000256" key="1">
    <source>
        <dbReference type="SAM" id="MobiDB-lite"/>
    </source>
</evidence>
<gene>
    <name evidence="2" type="ORF">XA26_05090</name>
</gene>
<sequence length="48" mass="5326">MESSELFSHTERQDPVPVTPNLTEPAAELIFSDRATAEPRRRSGPQSS</sequence>
<dbReference type="Proteomes" id="UP000057134">
    <property type="component" value="Chromosome"/>
</dbReference>
<name>A0A0N9X7K8_MYCFO</name>
<accession>A0A0N9X7K8</accession>
<evidence type="ECO:0000313" key="2">
    <source>
        <dbReference type="EMBL" id="ALI24370.1"/>
    </source>
</evidence>
<evidence type="ECO:0000313" key="3">
    <source>
        <dbReference type="Proteomes" id="UP000057134"/>
    </source>
</evidence>
<proteinExistence type="predicted"/>
<dbReference type="EMBL" id="CP011269">
    <property type="protein sequence ID" value="ALI24370.1"/>
    <property type="molecule type" value="Genomic_DNA"/>
</dbReference>